<name>A0AA41FYJ3_9EURY</name>
<evidence type="ECO:0000313" key="1">
    <source>
        <dbReference type="EMBL" id="MBV0900915.1"/>
    </source>
</evidence>
<dbReference type="AlphaFoldDB" id="A0AA41FYJ3"/>
<evidence type="ECO:0000313" key="2">
    <source>
        <dbReference type="Proteomes" id="UP001166304"/>
    </source>
</evidence>
<organism evidence="1 2">
    <name type="scientific">Haloarcula salina</name>
    <dbReference type="NCBI Taxonomy" id="1429914"/>
    <lineage>
        <taxon>Archaea</taxon>
        <taxon>Methanobacteriati</taxon>
        <taxon>Methanobacteriota</taxon>
        <taxon>Stenosarchaea group</taxon>
        <taxon>Halobacteria</taxon>
        <taxon>Halobacteriales</taxon>
        <taxon>Haloarculaceae</taxon>
        <taxon>Haloarcula</taxon>
    </lineage>
</organism>
<reference evidence="1" key="1">
    <citation type="submission" date="2021-06" db="EMBL/GenBank/DDBJ databases">
        <title>New haloarchaea isolates fom saline soil.</title>
        <authorList>
            <person name="Duran-Viseras A."/>
            <person name="Sanchez-Porro C.S."/>
            <person name="Ventosa A."/>
        </authorList>
    </citation>
    <scope>NUCLEOTIDE SEQUENCE</scope>
    <source>
        <strain evidence="1">JCM 18369</strain>
    </source>
</reference>
<evidence type="ECO:0008006" key="3">
    <source>
        <dbReference type="Google" id="ProtNLM"/>
    </source>
</evidence>
<gene>
    <name evidence="1" type="ORF">KTS37_03850</name>
</gene>
<dbReference type="EMBL" id="JAHQXE010000001">
    <property type="protein sequence ID" value="MBV0900915.1"/>
    <property type="molecule type" value="Genomic_DNA"/>
</dbReference>
<sequence>MGSLAAGSAAAMGTGAFSIVSAGRDMNVNVTGDQQAYLRLDPSISQYGSINSDGQMVLQFNGSNGQNGAGINDEANTLIQNVFRIENQGTNSINVVLTGLDTDAGGDGNGVDPITVYWTDDEVDENSPGYGEMSVMSGSPNPLGDESYGTSTALPVLAPGDDIYVHIEFYLSDSDTLNDVKTNPGDIPEELSIYAQGYNN</sequence>
<accession>A0AA41FYJ3</accession>
<proteinExistence type="predicted"/>
<dbReference type="RefSeq" id="WP_162411812.1">
    <property type="nucleotide sequence ID" value="NZ_JAHQXE010000001.1"/>
</dbReference>
<dbReference type="Proteomes" id="UP001166304">
    <property type="component" value="Unassembled WGS sequence"/>
</dbReference>
<protein>
    <recommendedName>
        <fullName evidence="3">DUF1102 domain-containing protein</fullName>
    </recommendedName>
</protein>
<keyword evidence="2" id="KW-1185">Reference proteome</keyword>
<comment type="caution">
    <text evidence="1">The sequence shown here is derived from an EMBL/GenBank/DDBJ whole genome shotgun (WGS) entry which is preliminary data.</text>
</comment>